<dbReference type="RefSeq" id="WP_201094549.1">
    <property type="nucleotide sequence ID" value="NZ_CP067393.1"/>
</dbReference>
<dbReference type="GO" id="GO:0004519">
    <property type="term" value="F:endonuclease activity"/>
    <property type="evidence" value="ECO:0007669"/>
    <property type="project" value="UniProtKB-KW"/>
</dbReference>
<evidence type="ECO:0000313" key="2">
    <source>
        <dbReference type="EMBL" id="QQP86464.1"/>
    </source>
</evidence>
<dbReference type="Pfam" id="PF13391">
    <property type="entry name" value="HNH_2"/>
    <property type="match status" value="1"/>
</dbReference>
<keyword evidence="3" id="KW-1185">Reference proteome</keyword>
<gene>
    <name evidence="2" type="ORF">JHT90_04280</name>
</gene>
<evidence type="ECO:0000313" key="3">
    <source>
        <dbReference type="Proteomes" id="UP000595278"/>
    </source>
</evidence>
<accession>A0A974RYY8</accession>
<feature type="domain" description="HNH nuclease" evidence="1">
    <location>
        <begin position="212"/>
        <end position="270"/>
    </location>
</feature>
<dbReference type="Proteomes" id="UP000595278">
    <property type="component" value="Chromosome"/>
</dbReference>
<dbReference type="InterPro" id="IPR003615">
    <property type="entry name" value="HNH_nuc"/>
</dbReference>
<organism evidence="2 3">
    <name type="scientific">Entomomonas asaccharolytica</name>
    <dbReference type="NCBI Taxonomy" id="2785331"/>
    <lineage>
        <taxon>Bacteria</taxon>
        <taxon>Pseudomonadati</taxon>
        <taxon>Pseudomonadota</taxon>
        <taxon>Gammaproteobacteria</taxon>
        <taxon>Pseudomonadales</taxon>
        <taxon>Pseudomonadaceae</taxon>
        <taxon>Entomomonas</taxon>
    </lineage>
</organism>
<keyword evidence="2" id="KW-0255">Endonuclease</keyword>
<dbReference type="KEGG" id="eaz:JHT90_04280"/>
<dbReference type="EMBL" id="CP067393">
    <property type="protein sequence ID" value="QQP86464.1"/>
    <property type="molecule type" value="Genomic_DNA"/>
</dbReference>
<sequence length="322" mass="37661">MEKYWIVALGETYHIATSEGFLWSPKLTKAGRRNVGYENMNVAQVGDIVFTCVDQHIKDIGIVIQSSYSRVAPEYSTFNNWANMDGHALRIDWFHPKQDIFLKNYIDLINKINSSPSPFVKQKNKSELSTIGLKQQYLIEISKEYANFFFEKLSIENKVNDIKLELDKLLVQEIVEKDTSAIPVNTTKKALVDIRTAQLKFTENLLKIEKVCRVTNTLYDFDKIKDRYLIASHIKRWVDCTREERVDGNNGLLLAPHIDYLFDRYLISFQKDGTMLISEIVKKDAIFEKWNIIEKNVGCFSDKQDFYLKDHRDKFFKKQKES</sequence>
<protein>
    <submittedName>
        <fullName evidence="2">HNH endonuclease</fullName>
    </submittedName>
</protein>
<keyword evidence="2" id="KW-0378">Hydrolase</keyword>
<dbReference type="AlphaFoldDB" id="A0A974RYY8"/>
<keyword evidence="2" id="KW-0540">Nuclease</keyword>
<proteinExistence type="predicted"/>
<reference evidence="2 3" key="1">
    <citation type="submission" date="2021-01" db="EMBL/GenBank/DDBJ databases">
        <title>Entomomonas sp. F2A isolated from a house cricket (Acheta domesticus).</title>
        <authorList>
            <person name="Spergser J."/>
            <person name="Busse H.-J."/>
        </authorList>
    </citation>
    <scope>NUCLEOTIDE SEQUENCE [LARGE SCALE GENOMIC DNA]</scope>
    <source>
        <strain evidence="2 3">F2A</strain>
    </source>
</reference>
<name>A0A974RYY8_9GAMM</name>
<evidence type="ECO:0000259" key="1">
    <source>
        <dbReference type="Pfam" id="PF13391"/>
    </source>
</evidence>